<dbReference type="AlphaFoldDB" id="A0A543FBC2"/>
<gene>
    <name evidence="1" type="ORF">FB390_2734</name>
</gene>
<organism evidence="1 2">
    <name type="scientific">Nocardia bhagyanarayanae</name>
    <dbReference type="NCBI Taxonomy" id="1215925"/>
    <lineage>
        <taxon>Bacteria</taxon>
        <taxon>Bacillati</taxon>
        <taxon>Actinomycetota</taxon>
        <taxon>Actinomycetes</taxon>
        <taxon>Mycobacteriales</taxon>
        <taxon>Nocardiaceae</taxon>
        <taxon>Nocardia</taxon>
    </lineage>
</organism>
<accession>A0A543FBC2</accession>
<evidence type="ECO:0000313" key="2">
    <source>
        <dbReference type="Proteomes" id="UP000316331"/>
    </source>
</evidence>
<evidence type="ECO:0000313" key="1">
    <source>
        <dbReference type="EMBL" id="TQM31090.1"/>
    </source>
</evidence>
<dbReference type="EMBL" id="VFPG01000001">
    <property type="protein sequence ID" value="TQM31090.1"/>
    <property type="molecule type" value="Genomic_DNA"/>
</dbReference>
<sequence>MCLRLSDHVPPLRFADRLPGGEATKQCLGALLVKGVVIHRAILARGERTAGVTNICEVVAGLPTEIPG</sequence>
<protein>
    <submittedName>
        <fullName evidence="1">Uncharacterized protein</fullName>
    </submittedName>
</protein>
<keyword evidence="2" id="KW-1185">Reference proteome</keyword>
<reference evidence="1 2" key="1">
    <citation type="submission" date="2019-06" db="EMBL/GenBank/DDBJ databases">
        <title>Sequencing the genomes of 1000 actinobacteria strains.</title>
        <authorList>
            <person name="Klenk H.-P."/>
        </authorList>
    </citation>
    <scope>NUCLEOTIDE SEQUENCE [LARGE SCALE GENOMIC DNA]</scope>
    <source>
        <strain evidence="1 2">DSM 103495</strain>
    </source>
</reference>
<name>A0A543FBC2_9NOCA</name>
<proteinExistence type="predicted"/>
<dbReference type="Proteomes" id="UP000316331">
    <property type="component" value="Unassembled WGS sequence"/>
</dbReference>
<comment type="caution">
    <text evidence="1">The sequence shown here is derived from an EMBL/GenBank/DDBJ whole genome shotgun (WGS) entry which is preliminary data.</text>
</comment>